<sequence length="163" mass="17794">MLDRDIQYRILTMLADAYPTGVSNPSEEMELDAKVGSQNFHYLAEHGLIQVNRTREIGPAYPTPAIATITARGLDFLADDGGLGAILGTVTVKLHQDSIKQIIESKIQSSSLPEQEKTGLLKAVRELPGEAMTHLTTKLLDLGMDNLPAAVELIRKALHHLSQ</sequence>
<dbReference type="AlphaFoldDB" id="A0A1A9KAB6"/>
<evidence type="ECO:0008006" key="3">
    <source>
        <dbReference type="Google" id="ProtNLM"/>
    </source>
</evidence>
<reference evidence="1 2" key="1">
    <citation type="submission" date="2016-05" db="EMBL/GenBank/DDBJ databases">
        <title>Genome Sequence of Pseudomonas citronellolis Strain SJTE-3, an Estrogens and Persistent Organic Pollutants degradation strain.</title>
        <authorList>
            <person name="Liang R."/>
        </authorList>
    </citation>
    <scope>NUCLEOTIDE SEQUENCE [LARGE SCALE GENOMIC DNA]</scope>
    <source>
        <strain evidence="1 2">SJTE-3</strain>
    </source>
</reference>
<name>A0A1A9KAB6_9PSED</name>
<accession>A0A1A9KAB6</accession>
<proteinExistence type="predicted"/>
<dbReference type="RefSeq" id="WP_064582675.1">
    <property type="nucleotide sequence ID" value="NZ_CP015878.1"/>
</dbReference>
<evidence type="ECO:0000313" key="1">
    <source>
        <dbReference type="EMBL" id="ANI14482.1"/>
    </source>
</evidence>
<evidence type="ECO:0000313" key="2">
    <source>
        <dbReference type="Proteomes" id="UP000077748"/>
    </source>
</evidence>
<protein>
    <recommendedName>
        <fullName evidence="3">Transcriptional regulator</fullName>
    </recommendedName>
</protein>
<dbReference type="EMBL" id="CP015878">
    <property type="protein sequence ID" value="ANI14482.1"/>
    <property type="molecule type" value="Genomic_DNA"/>
</dbReference>
<dbReference type="Proteomes" id="UP000077748">
    <property type="component" value="Chromosome"/>
</dbReference>
<gene>
    <name evidence="1" type="ORF">A9C11_11020</name>
</gene>
<organism evidence="1 2">
    <name type="scientific">Pseudomonas citronellolis</name>
    <dbReference type="NCBI Taxonomy" id="53408"/>
    <lineage>
        <taxon>Bacteria</taxon>
        <taxon>Pseudomonadati</taxon>
        <taxon>Pseudomonadota</taxon>
        <taxon>Gammaproteobacteria</taxon>
        <taxon>Pseudomonadales</taxon>
        <taxon>Pseudomonadaceae</taxon>
        <taxon>Pseudomonas</taxon>
    </lineage>
</organism>